<keyword evidence="3" id="KW-1185">Reference proteome</keyword>
<feature type="region of interest" description="Disordered" evidence="1">
    <location>
        <begin position="68"/>
        <end position="95"/>
    </location>
</feature>
<organism evidence="2 3">
    <name type="scientific">Scytalidium lignicola</name>
    <name type="common">Hyphomycete</name>
    <dbReference type="NCBI Taxonomy" id="5539"/>
    <lineage>
        <taxon>Eukaryota</taxon>
        <taxon>Fungi</taxon>
        <taxon>Dikarya</taxon>
        <taxon>Ascomycota</taxon>
        <taxon>Pezizomycotina</taxon>
        <taxon>Leotiomycetes</taxon>
        <taxon>Leotiomycetes incertae sedis</taxon>
        <taxon>Scytalidium</taxon>
    </lineage>
</organism>
<sequence>MNHPPRQLTGLPPGASSDDEPQDSALQHAICGVSSGASSGWKGASPGILTVFRPRGVQECTSTVTVTVTYHSNPSPPSPNASQSALGNNGENGVK</sequence>
<feature type="region of interest" description="Disordered" evidence="1">
    <location>
        <begin position="1"/>
        <end position="24"/>
    </location>
</feature>
<evidence type="ECO:0000313" key="2">
    <source>
        <dbReference type="EMBL" id="RFU36095.1"/>
    </source>
</evidence>
<gene>
    <name evidence="2" type="ORF">B7463_g290</name>
</gene>
<dbReference type="EMBL" id="NCSJ02000002">
    <property type="protein sequence ID" value="RFU36095.1"/>
    <property type="molecule type" value="Genomic_DNA"/>
</dbReference>
<feature type="non-terminal residue" evidence="2">
    <location>
        <position position="1"/>
    </location>
</feature>
<evidence type="ECO:0000313" key="3">
    <source>
        <dbReference type="Proteomes" id="UP000258309"/>
    </source>
</evidence>
<dbReference type="AlphaFoldDB" id="A0A3E2HRV4"/>
<dbReference type="Proteomes" id="UP000258309">
    <property type="component" value="Unassembled WGS sequence"/>
</dbReference>
<accession>A0A3E2HRV4</accession>
<name>A0A3E2HRV4_SCYLI</name>
<feature type="non-terminal residue" evidence="2">
    <location>
        <position position="95"/>
    </location>
</feature>
<evidence type="ECO:0000256" key="1">
    <source>
        <dbReference type="SAM" id="MobiDB-lite"/>
    </source>
</evidence>
<protein>
    <submittedName>
        <fullName evidence="2">Uncharacterized protein</fullName>
    </submittedName>
</protein>
<feature type="compositionally biased region" description="Polar residues" evidence="1">
    <location>
        <begin position="86"/>
        <end position="95"/>
    </location>
</feature>
<comment type="caution">
    <text evidence="2">The sequence shown here is derived from an EMBL/GenBank/DDBJ whole genome shotgun (WGS) entry which is preliminary data.</text>
</comment>
<reference evidence="2 3" key="1">
    <citation type="submission" date="2018-05" db="EMBL/GenBank/DDBJ databases">
        <title>Draft genome sequence of Scytalidium lignicola DSM 105466, a ubiquitous saprotrophic fungus.</title>
        <authorList>
            <person name="Buettner E."/>
            <person name="Gebauer A.M."/>
            <person name="Hofrichter M."/>
            <person name="Liers C."/>
            <person name="Kellner H."/>
        </authorList>
    </citation>
    <scope>NUCLEOTIDE SEQUENCE [LARGE SCALE GENOMIC DNA]</scope>
    <source>
        <strain evidence="2 3">DSM 105466</strain>
    </source>
</reference>
<proteinExistence type="predicted"/>